<dbReference type="EMBL" id="BGZK01000725">
    <property type="protein sequence ID" value="GBP58012.1"/>
    <property type="molecule type" value="Genomic_DNA"/>
</dbReference>
<evidence type="ECO:0000313" key="2">
    <source>
        <dbReference type="EMBL" id="GBP58012.1"/>
    </source>
</evidence>
<accession>A0A4C1X4U0</accession>
<evidence type="ECO:0000256" key="1">
    <source>
        <dbReference type="SAM" id="MobiDB-lite"/>
    </source>
</evidence>
<proteinExistence type="predicted"/>
<dbReference type="Proteomes" id="UP000299102">
    <property type="component" value="Unassembled WGS sequence"/>
</dbReference>
<protein>
    <submittedName>
        <fullName evidence="2">Uncharacterized protein</fullName>
    </submittedName>
</protein>
<comment type="caution">
    <text evidence="2">The sequence shown here is derived from an EMBL/GenBank/DDBJ whole genome shotgun (WGS) entry which is preliminary data.</text>
</comment>
<evidence type="ECO:0000313" key="3">
    <source>
        <dbReference type="Proteomes" id="UP000299102"/>
    </source>
</evidence>
<keyword evidence="3" id="KW-1185">Reference proteome</keyword>
<dbReference type="AlphaFoldDB" id="A0A4C1X4U0"/>
<feature type="region of interest" description="Disordered" evidence="1">
    <location>
        <begin position="1"/>
        <end position="42"/>
    </location>
</feature>
<name>A0A4C1X4U0_EUMVA</name>
<gene>
    <name evidence="2" type="ORF">EVAR_32943_1</name>
</gene>
<sequence length="148" mass="16311">MNDSHQDGDEEPQIGHEPSAALMREQRDRPTPKGLQPRRHERLVLDSGAVDGDFLDTTPSRTGFAKCICISMEHSRKNQNAFLIMSVGKCALNAFKKASQEVNTPSVGQCAASDGNESLLPTCDQFCQPCVRSVSMRIVIFHLIKPTN</sequence>
<organism evidence="2 3">
    <name type="scientific">Eumeta variegata</name>
    <name type="common">Bagworm moth</name>
    <name type="synonym">Eumeta japonica</name>
    <dbReference type="NCBI Taxonomy" id="151549"/>
    <lineage>
        <taxon>Eukaryota</taxon>
        <taxon>Metazoa</taxon>
        <taxon>Ecdysozoa</taxon>
        <taxon>Arthropoda</taxon>
        <taxon>Hexapoda</taxon>
        <taxon>Insecta</taxon>
        <taxon>Pterygota</taxon>
        <taxon>Neoptera</taxon>
        <taxon>Endopterygota</taxon>
        <taxon>Lepidoptera</taxon>
        <taxon>Glossata</taxon>
        <taxon>Ditrysia</taxon>
        <taxon>Tineoidea</taxon>
        <taxon>Psychidae</taxon>
        <taxon>Oiketicinae</taxon>
        <taxon>Eumeta</taxon>
    </lineage>
</organism>
<reference evidence="2 3" key="1">
    <citation type="journal article" date="2019" name="Commun. Biol.">
        <title>The bagworm genome reveals a unique fibroin gene that provides high tensile strength.</title>
        <authorList>
            <person name="Kono N."/>
            <person name="Nakamura H."/>
            <person name="Ohtoshi R."/>
            <person name="Tomita M."/>
            <person name="Numata K."/>
            <person name="Arakawa K."/>
        </authorList>
    </citation>
    <scope>NUCLEOTIDE SEQUENCE [LARGE SCALE GENOMIC DNA]</scope>
</reference>